<evidence type="ECO:0000256" key="1">
    <source>
        <dbReference type="SAM" id="Phobius"/>
    </source>
</evidence>
<name>A0AAE0AKU9_9ROSI</name>
<gene>
    <name evidence="2" type="ORF">Dsin_013239</name>
</gene>
<organism evidence="2 3">
    <name type="scientific">Dipteronia sinensis</name>
    <dbReference type="NCBI Taxonomy" id="43782"/>
    <lineage>
        <taxon>Eukaryota</taxon>
        <taxon>Viridiplantae</taxon>
        <taxon>Streptophyta</taxon>
        <taxon>Embryophyta</taxon>
        <taxon>Tracheophyta</taxon>
        <taxon>Spermatophyta</taxon>
        <taxon>Magnoliopsida</taxon>
        <taxon>eudicotyledons</taxon>
        <taxon>Gunneridae</taxon>
        <taxon>Pentapetalae</taxon>
        <taxon>rosids</taxon>
        <taxon>malvids</taxon>
        <taxon>Sapindales</taxon>
        <taxon>Sapindaceae</taxon>
        <taxon>Hippocastanoideae</taxon>
        <taxon>Acereae</taxon>
        <taxon>Dipteronia</taxon>
    </lineage>
</organism>
<accession>A0AAE0AKU9</accession>
<protein>
    <submittedName>
        <fullName evidence="2">Uncharacterized protein</fullName>
    </submittedName>
</protein>
<keyword evidence="1" id="KW-0472">Membrane</keyword>
<proteinExistence type="predicted"/>
<evidence type="ECO:0000313" key="3">
    <source>
        <dbReference type="Proteomes" id="UP001281410"/>
    </source>
</evidence>
<evidence type="ECO:0000313" key="2">
    <source>
        <dbReference type="EMBL" id="KAK3219269.1"/>
    </source>
</evidence>
<keyword evidence="1" id="KW-1133">Transmembrane helix</keyword>
<dbReference type="EMBL" id="JANJYJ010000004">
    <property type="protein sequence ID" value="KAK3219269.1"/>
    <property type="molecule type" value="Genomic_DNA"/>
</dbReference>
<dbReference type="Proteomes" id="UP001281410">
    <property type="component" value="Unassembled WGS sequence"/>
</dbReference>
<dbReference type="AlphaFoldDB" id="A0AAE0AKU9"/>
<comment type="caution">
    <text evidence="2">The sequence shown here is derived from an EMBL/GenBank/DDBJ whole genome shotgun (WGS) entry which is preliminary data.</text>
</comment>
<sequence>MVGLLMVGGGDRMGVGVGVGSISGGLLMWVWALIAGDGDLGVDGDEQTMVIPISNIFFCFNFGFSFMEKIIFLVDVVGDGDEQINAEEVALSAEKIFKDYRAVLTSSLPTAVTSFPSVWHCPSVCKVKLNVDVALDQVRNLHFSIGRVECDSLMVVQKYWVLSTVCSD</sequence>
<keyword evidence="1" id="KW-0812">Transmembrane</keyword>
<keyword evidence="3" id="KW-1185">Reference proteome</keyword>
<reference evidence="2" key="1">
    <citation type="journal article" date="2023" name="Plant J.">
        <title>Genome sequences and population genomics provide insights into the demographic history, inbreeding, and mutation load of two 'living fossil' tree species of Dipteronia.</title>
        <authorList>
            <person name="Feng Y."/>
            <person name="Comes H.P."/>
            <person name="Chen J."/>
            <person name="Zhu S."/>
            <person name="Lu R."/>
            <person name="Zhang X."/>
            <person name="Li P."/>
            <person name="Qiu J."/>
            <person name="Olsen K.M."/>
            <person name="Qiu Y."/>
        </authorList>
    </citation>
    <scope>NUCLEOTIDE SEQUENCE</scope>
    <source>
        <strain evidence="2">NBL</strain>
    </source>
</reference>
<feature type="transmembrane region" description="Helical" evidence="1">
    <location>
        <begin position="12"/>
        <end position="34"/>
    </location>
</feature>
<feature type="transmembrane region" description="Helical" evidence="1">
    <location>
        <begin position="49"/>
        <end position="67"/>
    </location>
</feature>